<comment type="caution">
    <text evidence="1">The sequence shown here is derived from an EMBL/GenBank/DDBJ whole genome shotgun (WGS) entry which is preliminary data.</text>
</comment>
<proteinExistence type="predicted"/>
<dbReference type="STRING" id="1798002.A2478_05500"/>
<sequence length="114" mass="13732">MLREPHHDKLCVAKNYMRLSQLQKYILLKCYYRKNSRLKRDKFIEFYKNNSKAKKYLQQKIITGSIETLINKELLIGYGRRTPHKWFIEEVKLTAKGFTQTQKLLGEQKKLPLK</sequence>
<accession>A0A1F5SYV4</accession>
<gene>
    <name evidence="1" type="ORF">A2478_05500</name>
</gene>
<dbReference type="Proteomes" id="UP000179001">
    <property type="component" value="Unassembled WGS sequence"/>
</dbReference>
<evidence type="ECO:0000313" key="2">
    <source>
        <dbReference type="Proteomes" id="UP000179001"/>
    </source>
</evidence>
<name>A0A1F5SYV4_9BACT</name>
<evidence type="ECO:0000313" key="1">
    <source>
        <dbReference type="EMBL" id="OGF31905.1"/>
    </source>
</evidence>
<dbReference type="AlphaFoldDB" id="A0A1F5SYV4"/>
<organism evidence="1 2">
    <name type="scientific">Candidatus Falkowbacteria bacterium RIFOXYC2_FULL_36_12</name>
    <dbReference type="NCBI Taxonomy" id="1798002"/>
    <lineage>
        <taxon>Bacteria</taxon>
        <taxon>Candidatus Falkowiibacteriota</taxon>
    </lineage>
</organism>
<protein>
    <submittedName>
        <fullName evidence="1">Uncharacterized protein</fullName>
    </submittedName>
</protein>
<reference evidence="1 2" key="1">
    <citation type="journal article" date="2016" name="Nat. Commun.">
        <title>Thousands of microbial genomes shed light on interconnected biogeochemical processes in an aquifer system.</title>
        <authorList>
            <person name="Anantharaman K."/>
            <person name="Brown C.T."/>
            <person name="Hug L.A."/>
            <person name="Sharon I."/>
            <person name="Castelle C.J."/>
            <person name="Probst A.J."/>
            <person name="Thomas B.C."/>
            <person name="Singh A."/>
            <person name="Wilkins M.J."/>
            <person name="Karaoz U."/>
            <person name="Brodie E.L."/>
            <person name="Williams K.H."/>
            <person name="Hubbard S.S."/>
            <person name="Banfield J.F."/>
        </authorList>
    </citation>
    <scope>NUCLEOTIDE SEQUENCE [LARGE SCALE GENOMIC DNA]</scope>
</reference>
<dbReference type="EMBL" id="MFGJ01000007">
    <property type="protein sequence ID" value="OGF31905.1"/>
    <property type="molecule type" value="Genomic_DNA"/>
</dbReference>